<dbReference type="PANTHER" id="PTHR36842">
    <property type="entry name" value="PROTEIN TOLB HOMOLOG"/>
    <property type="match status" value="1"/>
</dbReference>
<dbReference type="Pfam" id="PF07676">
    <property type="entry name" value="PD40"/>
    <property type="match status" value="3"/>
</dbReference>
<dbReference type="InterPro" id="IPR011659">
    <property type="entry name" value="WD40"/>
</dbReference>
<dbReference type="AlphaFoldDB" id="A0A0N0RFF2"/>
<reference evidence="4" key="3">
    <citation type="submission" date="2015-08" db="EMBL/GenBank/DDBJ databases">
        <title>Draft Genome Sequence of a Heterotrophic Facultative Anaerobic Bacterium Ardenticatena maritima Strain 110S.</title>
        <authorList>
            <person name="Kawaichi S."/>
            <person name="Yoshida T."/>
            <person name="Sako Y."/>
            <person name="Nakamura R."/>
        </authorList>
    </citation>
    <scope>NUCLEOTIDE SEQUENCE [LARGE SCALE GENOMIC DNA]</scope>
    <source>
        <strain evidence="4">110S</strain>
    </source>
</reference>
<dbReference type="Gene3D" id="2.120.10.30">
    <property type="entry name" value="TolB, C-terminal domain"/>
    <property type="match status" value="1"/>
</dbReference>
<reference evidence="3 5" key="2">
    <citation type="submission" date="2015-07" db="EMBL/GenBank/DDBJ databases">
        <title>Whole genome sequence of Ardenticatena maritima DSM 23922.</title>
        <authorList>
            <person name="Hemp J."/>
            <person name="Ward L.M."/>
            <person name="Pace L.A."/>
            <person name="Fischer W.W."/>
        </authorList>
    </citation>
    <scope>NUCLEOTIDE SEQUENCE [LARGE SCALE GENOMIC DNA]</scope>
    <source>
        <strain evidence="3 5">110S</strain>
    </source>
</reference>
<evidence type="ECO:0000313" key="3">
    <source>
        <dbReference type="EMBL" id="KPL88506.1"/>
    </source>
</evidence>
<evidence type="ECO:0000313" key="2">
    <source>
        <dbReference type="EMBL" id="GAP62527.1"/>
    </source>
</evidence>
<reference evidence="2 4" key="1">
    <citation type="journal article" date="2015" name="Genome Announc.">
        <title>Draft Genome Sequence of a Heterotrophic Facultative Anaerobic Thermophilic Bacterium, Ardenticatena maritima Strain 110ST.</title>
        <authorList>
            <person name="Kawaichi S."/>
            <person name="Yoshida T."/>
            <person name="Sako Y."/>
            <person name="Nakamura R."/>
        </authorList>
    </citation>
    <scope>NUCLEOTIDE SEQUENCE [LARGE SCALE GENOMIC DNA]</scope>
    <source>
        <strain evidence="2 4">110S</strain>
    </source>
</reference>
<sequence length="558" mass="63896">MLFFFIFILWPHTVYADGGGWLVATRRLDGQDDIWAQPADGGAWVRLTATPDDERDPVWSPDGTRLAYAARRAKNWDVYLLDLRDGSETRLTTDPHYDGEPAWSPDGTRLAFVSQRAGDLDIFLLDLRDGSLQNLTADSPAHEFSPAWSPDGRALAFISTRNGTGDLFALDLATGDVAPLLVSDGEERHPHYLPDGRLVLQRTLGRETQVGVWTPETDTWQPLNLVNTALEPAVSPDGREVRWLEPRSEAATLMQARDVEGRTWPERRSPPMPETVRGLAWGTPDETLLRAYAQTVPPLAPPAPQSDDEPAEIVELPEFSLGIPYSTVRLSSKVAESFRRLRERVWQASGIDFLVDISDALRPLNLETGDSDYLSWHKAGRAVDTLWDIGWRGRYAWLEVVREDRNGEVFWRLWLRCRVQDGSCGEPLTEQPWDFSYAARWELYPGEGGAPRGFLDGYYVDFTTLARDEGWLRISSYEDADFDWRTDKNALEYWHYQRTDGLTWWAAMQELYTPEELQRWFDWPHLVERAIPLWYVRAKAIPVPPEMQQTTTWYVLDR</sequence>
<dbReference type="SUPFAM" id="SSF69304">
    <property type="entry name" value="Tricorn protease N-terminal domain"/>
    <property type="match status" value="1"/>
</dbReference>
<proteinExistence type="inferred from homology"/>
<dbReference type="PANTHER" id="PTHR36842:SF1">
    <property type="entry name" value="PROTEIN TOLB"/>
    <property type="match status" value="1"/>
</dbReference>
<dbReference type="Proteomes" id="UP000037784">
    <property type="component" value="Unassembled WGS sequence"/>
</dbReference>
<gene>
    <name evidence="2" type="primary">tolB</name>
    <name evidence="2" type="ORF">ARMA_0951</name>
    <name evidence="3" type="ORF">SE16_06875</name>
</gene>
<protein>
    <submittedName>
        <fullName evidence="2">TolB protein</fullName>
    </submittedName>
</protein>
<dbReference type="STRING" id="872965.SE16_06875"/>
<name>A0A0N0RFF2_9CHLR</name>
<dbReference type="EMBL" id="BBZA01000062">
    <property type="protein sequence ID" value="GAP62527.1"/>
    <property type="molecule type" value="Genomic_DNA"/>
</dbReference>
<accession>A0A0N0RFF2</accession>
<dbReference type="InterPro" id="IPR011042">
    <property type="entry name" value="6-blade_b-propeller_TolB-like"/>
</dbReference>
<evidence type="ECO:0000256" key="1">
    <source>
        <dbReference type="ARBA" id="ARBA00009820"/>
    </source>
</evidence>
<evidence type="ECO:0000313" key="5">
    <source>
        <dbReference type="Proteomes" id="UP000050502"/>
    </source>
</evidence>
<evidence type="ECO:0000313" key="4">
    <source>
        <dbReference type="Proteomes" id="UP000037784"/>
    </source>
</evidence>
<organism evidence="2 4">
    <name type="scientific">Ardenticatena maritima</name>
    <dbReference type="NCBI Taxonomy" id="872965"/>
    <lineage>
        <taxon>Bacteria</taxon>
        <taxon>Bacillati</taxon>
        <taxon>Chloroflexota</taxon>
        <taxon>Ardenticatenia</taxon>
        <taxon>Ardenticatenales</taxon>
        <taxon>Ardenticatenaceae</taxon>
        <taxon>Ardenticatena</taxon>
    </lineage>
</organism>
<dbReference type="EMBL" id="LGKN01000004">
    <property type="protein sequence ID" value="KPL88506.1"/>
    <property type="molecule type" value="Genomic_DNA"/>
</dbReference>
<comment type="similarity">
    <text evidence="1">Belongs to the TolB family.</text>
</comment>
<keyword evidence="4" id="KW-1185">Reference proteome</keyword>
<dbReference type="Proteomes" id="UP000050502">
    <property type="component" value="Unassembled WGS sequence"/>
</dbReference>
<comment type="caution">
    <text evidence="2">The sequence shown here is derived from an EMBL/GenBank/DDBJ whole genome shotgun (WGS) entry which is preliminary data.</text>
</comment>
<dbReference type="InParanoid" id="A0A0N0RFF2"/>